<reference evidence="2 3" key="1">
    <citation type="submission" date="2018-07" db="EMBL/GenBank/DDBJ databases">
        <title>Genomic Encyclopedia of Type Strains, Phase IV (KMG-IV): sequencing the most valuable type-strain genomes for metagenomic binning, comparative biology and taxonomic classification.</title>
        <authorList>
            <person name="Goeker M."/>
        </authorList>
    </citation>
    <scope>NUCLEOTIDE SEQUENCE [LARGE SCALE GENOMIC DNA]</scope>
    <source>
        <strain evidence="2 3">DSM 4134</strain>
    </source>
</reference>
<dbReference type="EMBL" id="QREG01000004">
    <property type="protein sequence ID" value="REE01261.1"/>
    <property type="molecule type" value="Genomic_DNA"/>
</dbReference>
<accession>A0A3D9L816</accession>
<proteinExistence type="predicted"/>
<gene>
    <name evidence="2" type="ORF">C7460_104281</name>
</gene>
<keyword evidence="1" id="KW-0175">Coiled coil</keyword>
<evidence type="ECO:0000256" key="1">
    <source>
        <dbReference type="SAM" id="Coils"/>
    </source>
</evidence>
<name>A0A3D9L816_MARFU</name>
<organism evidence="2 3">
    <name type="scientific">Marinoscillum furvescens DSM 4134</name>
    <dbReference type="NCBI Taxonomy" id="1122208"/>
    <lineage>
        <taxon>Bacteria</taxon>
        <taxon>Pseudomonadati</taxon>
        <taxon>Bacteroidota</taxon>
        <taxon>Cytophagia</taxon>
        <taxon>Cytophagales</taxon>
        <taxon>Reichenbachiellaceae</taxon>
        <taxon>Marinoscillum</taxon>
    </lineage>
</organism>
<evidence type="ECO:0000313" key="2">
    <source>
        <dbReference type="EMBL" id="REE01261.1"/>
    </source>
</evidence>
<feature type="coiled-coil region" evidence="1">
    <location>
        <begin position="4"/>
        <end position="73"/>
    </location>
</feature>
<comment type="caution">
    <text evidence="2">The sequence shown here is derived from an EMBL/GenBank/DDBJ whole genome shotgun (WGS) entry which is preliminary data.</text>
</comment>
<sequence length="79" mass="9716">MIFREELRKAKLEQERIRKEYEQKISALTDELSLLREKLSSQEQMMKSAFEYAADLEERMKNFQNEIEDNHERNKYGYH</sequence>
<dbReference type="AlphaFoldDB" id="A0A3D9L816"/>
<dbReference type="Proteomes" id="UP000256779">
    <property type="component" value="Unassembled WGS sequence"/>
</dbReference>
<evidence type="ECO:0000313" key="3">
    <source>
        <dbReference type="Proteomes" id="UP000256779"/>
    </source>
</evidence>
<protein>
    <submittedName>
        <fullName evidence="2">Uncharacterized protein</fullName>
    </submittedName>
</protein>
<keyword evidence="3" id="KW-1185">Reference proteome</keyword>